<evidence type="ECO:0000259" key="1">
    <source>
        <dbReference type="Pfam" id="PF26395"/>
    </source>
</evidence>
<reference evidence="3" key="1">
    <citation type="submission" date="2019-09" db="EMBL/GenBank/DDBJ databases">
        <title>Distinct polysaccharide growth profiles of human intestinal Prevotella copri isolates.</title>
        <authorList>
            <person name="Fehlner-Peach H."/>
            <person name="Magnabosco C."/>
            <person name="Raghavan V."/>
            <person name="Scher J.U."/>
            <person name="Tett A."/>
            <person name="Cox L.M."/>
            <person name="Gottsegen C."/>
            <person name="Watters A."/>
            <person name="Wiltshire- Gordon J.D."/>
            <person name="Segata N."/>
            <person name="Bonneau R."/>
            <person name="Littman D.R."/>
        </authorList>
    </citation>
    <scope>NUCLEOTIDE SEQUENCE [LARGE SCALE GENOMIC DNA]</scope>
    <source>
        <strain evidence="3">iAK279</strain>
    </source>
</reference>
<accession>A0AB35ZGU3</accession>
<name>A0AB35ZGU3_9BACT</name>
<feature type="domain" description="Type II CBASS E2 protein" evidence="1">
    <location>
        <begin position="2"/>
        <end position="92"/>
    </location>
</feature>
<evidence type="ECO:0000313" key="2">
    <source>
        <dbReference type="EMBL" id="MQO04663.1"/>
    </source>
</evidence>
<protein>
    <recommendedName>
        <fullName evidence="1">Type II CBASS E2 protein domain-containing protein</fullName>
    </recommendedName>
</protein>
<organism evidence="2 3">
    <name type="scientific">Segatella copri</name>
    <dbReference type="NCBI Taxonomy" id="165179"/>
    <lineage>
        <taxon>Bacteria</taxon>
        <taxon>Pseudomonadati</taxon>
        <taxon>Bacteroidota</taxon>
        <taxon>Bacteroidia</taxon>
        <taxon>Bacteroidales</taxon>
        <taxon>Prevotellaceae</taxon>
        <taxon>Segatella</taxon>
    </lineage>
</organism>
<dbReference type="Pfam" id="PF26395">
    <property type="entry name" value="E2-CBASS"/>
    <property type="match status" value="1"/>
</dbReference>
<dbReference type="EMBL" id="VZBT01000081">
    <property type="protein sequence ID" value="MQO04663.1"/>
    <property type="molecule type" value="Genomic_DNA"/>
</dbReference>
<sequence length="102" mass="12129">MSDDYLLKVVYDQGKQPEVFVVHPKPLKMAEGAKKLPHTFNTKSQRLCLYMAKYHEWNDSMRISETVIHWAIEWLYYYEHWVFIGKWLGGGHGSWDVTPIEK</sequence>
<evidence type="ECO:0000313" key="3">
    <source>
        <dbReference type="Proteomes" id="UP000390763"/>
    </source>
</evidence>
<proteinExistence type="predicted"/>
<gene>
    <name evidence="2" type="ORF">F7D62_11225</name>
</gene>
<comment type="caution">
    <text evidence="2">The sequence shown here is derived from an EMBL/GenBank/DDBJ whole genome shotgun (WGS) entry which is preliminary data.</text>
</comment>
<dbReference type="AlphaFoldDB" id="A0AB35ZGU3"/>
<dbReference type="InterPro" id="IPR058588">
    <property type="entry name" value="E2-CBASS"/>
</dbReference>
<dbReference type="Proteomes" id="UP000390763">
    <property type="component" value="Unassembled WGS sequence"/>
</dbReference>